<keyword evidence="1" id="KW-0812">Transmembrane</keyword>
<dbReference type="Proteomes" id="UP000479710">
    <property type="component" value="Unassembled WGS sequence"/>
</dbReference>
<organism evidence="2 3">
    <name type="scientific">Oryza meyeriana var. granulata</name>
    <dbReference type="NCBI Taxonomy" id="110450"/>
    <lineage>
        <taxon>Eukaryota</taxon>
        <taxon>Viridiplantae</taxon>
        <taxon>Streptophyta</taxon>
        <taxon>Embryophyta</taxon>
        <taxon>Tracheophyta</taxon>
        <taxon>Spermatophyta</taxon>
        <taxon>Magnoliopsida</taxon>
        <taxon>Liliopsida</taxon>
        <taxon>Poales</taxon>
        <taxon>Poaceae</taxon>
        <taxon>BOP clade</taxon>
        <taxon>Oryzoideae</taxon>
        <taxon>Oryzeae</taxon>
        <taxon>Oryzinae</taxon>
        <taxon>Oryza</taxon>
        <taxon>Oryza meyeriana</taxon>
    </lineage>
</organism>
<keyword evidence="1" id="KW-1133">Transmembrane helix</keyword>
<dbReference type="AlphaFoldDB" id="A0A6G1EJU8"/>
<gene>
    <name evidence="2" type="ORF">E2562_010274</name>
</gene>
<reference evidence="2 3" key="1">
    <citation type="submission" date="2019-11" db="EMBL/GenBank/DDBJ databases">
        <title>Whole genome sequence of Oryza granulata.</title>
        <authorList>
            <person name="Li W."/>
        </authorList>
    </citation>
    <scope>NUCLEOTIDE SEQUENCE [LARGE SCALE GENOMIC DNA]</scope>
    <source>
        <strain evidence="3">cv. Menghai</strain>
        <tissue evidence="2">Leaf</tissue>
    </source>
</reference>
<keyword evidence="3" id="KW-1185">Reference proteome</keyword>
<name>A0A6G1EJU8_9ORYZ</name>
<evidence type="ECO:0000313" key="3">
    <source>
        <dbReference type="Proteomes" id="UP000479710"/>
    </source>
</evidence>
<proteinExistence type="predicted"/>
<dbReference type="EMBL" id="SPHZ02000003">
    <property type="protein sequence ID" value="KAF0924682.1"/>
    <property type="molecule type" value="Genomic_DNA"/>
</dbReference>
<feature type="transmembrane region" description="Helical" evidence="1">
    <location>
        <begin position="20"/>
        <end position="37"/>
    </location>
</feature>
<comment type="caution">
    <text evidence="2">The sequence shown here is derived from an EMBL/GenBank/DDBJ whole genome shotgun (WGS) entry which is preliminary data.</text>
</comment>
<keyword evidence="1" id="KW-0472">Membrane</keyword>
<evidence type="ECO:0000256" key="1">
    <source>
        <dbReference type="SAM" id="Phobius"/>
    </source>
</evidence>
<evidence type="ECO:0000313" key="2">
    <source>
        <dbReference type="EMBL" id="KAF0924682.1"/>
    </source>
</evidence>
<protein>
    <submittedName>
        <fullName evidence="2">Uncharacterized protein</fullName>
    </submittedName>
</protein>
<accession>A0A6G1EJU8</accession>
<sequence length="110" mass="11475">MPGLGTDPCTWITRLRRATMAISGLLAIVACGLGGAMNSSSKSCKVDDDAVSEPLLALATGACGRLIGIILADCTSDCDDANRSKQRIVATMACEEAMEIKVADLKQLED</sequence>